<dbReference type="AlphaFoldDB" id="A0A100XIM9"/>
<reference evidence="4 5" key="1">
    <citation type="journal article" date="2016" name="Genome Announc.">
        <title>Draft Genome Sequences of Five Rapidly Growing Mycobacterium Species, M. thermoresistibile, M. fortuitum subsp. acetamidolyticum, M. canariasense, M. brisbanense, and M. novocastrense.</title>
        <authorList>
            <person name="Katahira K."/>
            <person name="Ogura Y."/>
            <person name="Gotoh Y."/>
            <person name="Hayashi T."/>
        </authorList>
    </citation>
    <scope>NUCLEOTIDE SEQUENCE [LARGE SCALE GENOMIC DNA]</scope>
    <source>
        <strain evidence="4 5">JCM6362</strain>
    </source>
</reference>
<name>A0A100XIM9_MYCTH</name>
<dbReference type="SUPFAM" id="SSF53474">
    <property type="entry name" value="alpha/beta-Hydrolases"/>
    <property type="match status" value="1"/>
</dbReference>
<dbReference type="Proteomes" id="UP000069654">
    <property type="component" value="Unassembled WGS sequence"/>
</dbReference>
<gene>
    <name evidence="4" type="ORF">RMCT_4162</name>
</gene>
<feature type="region of interest" description="Disordered" evidence="2">
    <location>
        <begin position="66"/>
        <end position="89"/>
    </location>
</feature>
<dbReference type="InterPro" id="IPR050300">
    <property type="entry name" value="GDXG_lipolytic_enzyme"/>
</dbReference>
<evidence type="ECO:0000259" key="3">
    <source>
        <dbReference type="Pfam" id="PF20434"/>
    </source>
</evidence>
<dbReference type="PANTHER" id="PTHR48081:SF33">
    <property type="entry name" value="KYNURENINE FORMAMIDASE"/>
    <property type="match status" value="1"/>
</dbReference>
<keyword evidence="1" id="KW-0378">Hydrolase</keyword>
<dbReference type="InterPro" id="IPR019826">
    <property type="entry name" value="Carboxylesterase_B_AS"/>
</dbReference>
<dbReference type="GO" id="GO:0016787">
    <property type="term" value="F:hydrolase activity"/>
    <property type="evidence" value="ECO:0007669"/>
    <property type="project" value="UniProtKB-KW"/>
</dbReference>
<dbReference type="PROSITE" id="PS00122">
    <property type="entry name" value="CARBOXYLESTERASE_B_1"/>
    <property type="match status" value="1"/>
</dbReference>
<dbReference type="STRING" id="1797.RMCT_4162"/>
<comment type="caution">
    <text evidence="4">The sequence shown here is derived from an EMBL/GenBank/DDBJ whole genome shotgun (WGS) entry which is preliminary data.</text>
</comment>
<dbReference type="Gene3D" id="3.40.50.1820">
    <property type="entry name" value="alpha/beta hydrolase"/>
    <property type="match status" value="1"/>
</dbReference>
<feature type="domain" description="BD-FAE-like" evidence="3">
    <location>
        <begin position="282"/>
        <end position="478"/>
    </location>
</feature>
<evidence type="ECO:0000313" key="5">
    <source>
        <dbReference type="Proteomes" id="UP000069654"/>
    </source>
</evidence>
<dbReference type="Pfam" id="PF20434">
    <property type="entry name" value="BD-FAE"/>
    <property type="match status" value="1"/>
</dbReference>
<evidence type="ECO:0000256" key="2">
    <source>
        <dbReference type="SAM" id="MobiDB-lite"/>
    </source>
</evidence>
<accession>A0A100XIM9</accession>
<evidence type="ECO:0000313" key="4">
    <source>
        <dbReference type="EMBL" id="GAT17193.1"/>
    </source>
</evidence>
<organism evidence="4 5">
    <name type="scientific">Mycolicibacterium thermoresistibile</name>
    <name type="common">Mycobacterium thermoresistibile</name>
    <dbReference type="NCBI Taxonomy" id="1797"/>
    <lineage>
        <taxon>Bacteria</taxon>
        <taxon>Bacillati</taxon>
        <taxon>Actinomycetota</taxon>
        <taxon>Actinomycetes</taxon>
        <taxon>Mycobacteriales</taxon>
        <taxon>Mycobacteriaceae</taxon>
        <taxon>Mycolicibacterium</taxon>
    </lineage>
</organism>
<dbReference type="PANTHER" id="PTHR48081">
    <property type="entry name" value="AB HYDROLASE SUPERFAMILY PROTEIN C4A8.06C"/>
    <property type="match status" value="1"/>
</dbReference>
<feature type="compositionally biased region" description="Low complexity" evidence="2">
    <location>
        <begin position="215"/>
        <end position="235"/>
    </location>
</feature>
<sequence length="533" mass="58343">MTYPPPWIHSIAAPVPPPGGRNNRIPIPDDNVSTSISLGARRVIGRVASRINGNVTGDTACRGMNRASRRRSGWKSRGSLEERATRSVSPHRLRRVRQTFEDVRFGDRRTGYIRAMTVRPDGGSSAWLCARRLLRAGPADHLLALSAASGSLPIVGRHLEPLGSAAAMSLWGFRHLPDFVGATVKSWLAPGSAELRRRQREMTNEVSRQALRGLLPADPAAPGASEVSSGSAGSALDWPAPDRVPPLWRMLQHRRHLYRGAVRYGDHTENVLDVWRRKDLPAQPAPVLIFVPGGAWVHGSRMLQGYALLSHLAEQGWVCLSIDYRVAPQHPWPAHLTDVKTAIAWARANVDKFGGDRDFVAVAGCSAGGHLAALAGLTENDPDMQTELPEGSDTSVDAVVGVYGRYDWVDRSTAERVRFLDFLERVVVRKRLDRHPEVFHRASPMHRVHGDAPPFLLVHGSADTVIPVRQARDFADRLRSVSRSAVSYLELPGAGHGFDLLDGARTGSAATAVGLFLDHVQRNRSRVRGRAVG</sequence>
<proteinExistence type="predicted"/>
<dbReference type="InterPro" id="IPR029058">
    <property type="entry name" value="AB_hydrolase_fold"/>
</dbReference>
<evidence type="ECO:0000256" key="1">
    <source>
        <dbReference type="ARBA" id="ARBA00022801"/>
    </source>
</evidence>
<dbReference type="InterPro" id="IPR049492">
    <property type="entry name" value="BD-FAE-like_dom"/>
</dbReference>
<feature type="region of interest" description="Disordered" evidence="2">
    <location>
        <begin position="215"/>
        <end position="238"/>
    </location>
</feature>
<protein>
    <submittedName>
        <fullName evidence="4">Esterase lipC</fullName>
    </submittedName>
</protein>
<dbReference type="EMBL" id="BCTB01000050">
    <property type="protein sequence ID" value="GAT17193.1"/>
    <property type="molecule type" value="Genomic_DNA"/>
</dbReference>
<reference evidence="5" key="2">
    <citation type="submission" date="2016-02" db="EMBL/GenBank/DDBJ databases">
        <title>Draft genome sequence of five rapidly growing Mycobacterium species.</title>
        <authorList>
            <person name="Katahira K."/>
            <person name="Gotou Y."/>
            <person name="Iida K."/>
            <person name="Ogura Y."/>
            <person name="Hayashi T."/>
        </authorList>
    </citation>
    <scope>NUCLEOTIDE SEQUENCE [LARGE SCALE GENOMIC DNA]</scope>
    <source>
        <strain evidence="5">JCM6362</strain>
    </source>
</reference>